<comment type="pathway">
    <text evidence="1">Amino-acid degradation; 4-aminobutanoate degradation.</text>
</comment>
<proteinExistence type="inferred from homology"/>
<dbReference type="OrthoDB" id="310895at2759"/>
<keyword evidence="8" id="KW-1185">Reference proteome</keyword>
<dbReference type="AlphaFoldDB" id="A0A1D2MW55"/>
<dbReference type="FunFam" id="3.40.309.10:FF:000004">
    <property type="entry name" value="Succinate-semialdehyde dehydrogenase I"/>
    <property type="match status" value="1"/>
</dbReference>
<dbReference type="Gene3D" id="3.40.605.10">
    <property type="entry name" value="Aldehyde Dehydrogenase, Chain A, domain 1"/>
    <property type="match status" value="1"/>
</dbReference>
<dbReference type="InterPro" id="IPR029510">
    <property type="entry name" value="Ald_DH_CS_GLU"/>
</dbReference>
<evidence type="ECO:0000256" key="3">
    <source>
        <dbReference type="ARBA" id="ARBA00023002"/>
    </source>
</evidence>
<dbReference type="OMA" id="IGELFCK"/>
<evidence type="ECO:0000256" key="4">
    <source>
        <dbReference type="PROSITE-ProRule" id="PRU10007"/>
    </source>
</evidence>
<dbReference type="Pfam" id="PF00171">
    <property type="entry name" value="Aldedh"/>
    <property type="match status" value="1"/>
</dbReference>
<dbReference type="InterPro" id="IPR016161">
    <property type="entry name" value="Ald_DH/histidinol_DH"/>
</dbReference>
<dbReference type="SUPFAM" id="SSF53720">
    <property type="entry name" value="ALDH-like"/>
    <property type="match status" value="1"/>
</dbReference>
<comment type="similarity">
    <text evidence="2 5">Belongs to the aldehyde dehydrogenase family.</text>
</comment>
<accession>A0A1D2MW55</accession>
<keyword evidence="3 5" id="KW-0560">Oxidoreductase</keyword>
<dbReference type="EMBL" id="LJIJ01000457">
    <property type="protein sequence ID" value="ODM97287.1"/>
    <property type="molecule type" value="Genomic_DNA"/>
</dbReference>
<evidence type="ECO:0000256" key="1">
    <source>
        <dbReference type="ARBA" id="ARBA00005176"/>
    </source>
</evidence>
<dbReference type="Gene3D" id="3.40.309.10">
    <property type="entry name" value="Aldehyde Dehydrogenase, Chain A, domain 2"/>
    <property type="match status" value="1"/>
</dbReference>
<name>A0A1D2MW55_ORCCI</name>
<evidence type="ECO:0000313" key="7">
    <source>
        <dbReference type="EMBL" id="ODM97287.1"/>
    </source>
</evidence>
<organism evidence="7 8">
    <name type="scientific">Orchesella cincta</name>
    <name type="common">Springtail</name>
    <name type="synonym">Podura cincta</name>
    <dbReference type="NCBI Taxonomy" id="48709"/>
    <lineage>
        <taxon>Eukaryota</taxon>
        <taxon>Metazoa</taxon>
        <taxon>Ecdysozoa</taxon>
        <taxon>Arthropoda</taxon>
        <taxon>Hexapoda</taxon>
        <taxon>Collembola</taxon>
        <taxon>Entomobryomorpha</taxon>
        <taxon>Entomobryoidea</taxon>
        <taxon>Orchesellidae</taxon>
        <taxon>Orchesellinae</taxon>
        <taxon>Orchesella</taxon>
    </lineage>
</organism>
<dbReference type="CDD" id="cd07103">
    <property type="entry name" value="ALDH_F5_SSADH_GabD"/>
    <property type="match status" value="1"/>
</dbReference>
<dbReference type="Proteomes" id="UP000094527">
    <property type="component" value="Unassembled WGS sequence"/>
</dbReference>
<comment type="caution">
    <text evidence="7">The sequence shown here is derived from an EMBL/GenBank/DDBJ whole genome shotgun (WGS) entry which is preliminary data.</text>
</comment>
<dbReference type="InterPro" id="IPR015590">
    <property type="entry name" value="Aldehyde_DH_dom"/>
</dbReference>
<gene>
    <name evidence="7" type="ORF">Ocin01_09389</name>
</gene>
<dbReference type="FunFam" id="3.40.605.10:FF:000005">
    <property type="entry name" value="Succinate-semialdehyde dehydrogenase I"/>
    <property type="match status" value="1"/>
</dbReference>
<evidence type="ECO:0000256" key="5">
    <source>
        <dbReference type="RuleBase" id="RU003345"/>
    </source>
</evidence>
<evidence type="ECO:0000313" key="8">
    <source>
        <dbReference type="Proteomes" id="UP000094527"/>
    </source>
</evidence>
<dbReference type="GO" id="GO:0004777">
    <property type="term" value="F:succinate-semialdehyde dehydrogenase (NAD+) activity"/>
    <property type="evidence" value="ECO:0007669"/>
    <property type="project" value="TreeGrafter"/>
</dbReference>
<dbReference type="GO" id="GO:0009450">
    <property type="term" value="P:gamma-aminobutyric acid catabolic process"/>
    <property type="evidence" value="ECO:0007669"/>
    <property type="project" value="TreeGrafter"/>
</dbReference>
<dbReference type="InterPro" id="IPR016163">
    <property type="entry name" value="Ald_DH_C"/>
</dbReference>
<dbReference type="STRING" id="48709.A0A1D2MW55"/>
<feature type="active site" evidence="4">
    <location>
        <position position="288"/>
    </location>
</feature>
<dbReference type="PANTHER" id="PTHR43353">
    <property type="entry name" value="SUCCINATE-SEMIALDEHYDE DEHYDROGENASE, MITOCHONDRIAL"/>
    <property type="match status" value="1"/>
</dbReference>
<dbReference type="InterPro" id="IPR016162">
    <property type="entry name" value="Ald_DH_N"/>
</dbReference>
<evidence type="ECO:0000259" key="6">
    <source>
        <dbReference type="Pfam" id="PF00171"/>
    </source>
</evidence>
<evidence type="ECO:0000256" key="2">
    <source>
        <dbReference type="ARBA" id="ARBA00009986"/>
    </source>
</evidence>
<feature type="non-terminal residue" evidence="7">
    <location>
        <position position="1"/>
    </location>
</feature>
<feature type="domain" description="Aldehyde dehydrogenase" evidence="6">
    <location>
        <begin position="49"/>
        <end position="510"/>
    </location>
</feature>
<dbReference type="PANTHER" id="PTHR43353:SF5">
    <property type="entry name" value="SUCCINATE-SEMIALDEHYDE DEHYDROGENASE, MITOCHONDRIAL"/>
    <property type="match status" value="1"/>
</dbReference>
<sequence>LAVTLNVATPLTFFGRAKLKTQFLQLSKHVGILSQSRMLHDKAFINGEWVYAKSGKTFAVTNPATQEVIATVPDMNHEDTELAIQAAKQAFNSWKNTTGKERAKLMRKWYDLAVAKQDELAKVLTLENGKPLKESVGEIIYSTDYLEFYAEEARRIHGEVLSSPIPSKTMILVREPIGVIGMLTPWNFPTAMIARKAAAAIASGCTCVIKPAEDTPLSALLLAEVANEAGIPPGVINVVTASRENTPSVGEKLCSSEQIAGISFTGSTAVGKILYKQCSSTIKRLGLELGGNAPFIIFESADLDNAVAGVMASKFRNTGQTCVSTNRILVHEKVHDQFVEKLKSSMASLVVGDGFNPSCSLGPLINKTQFLKVSALVQDALSKGAKKIVGGEPHQLGGTYYEPTLLTGINPTMQAYKEEIFGPVAMTLTFSTEEEALRIANDTRSGLASYFFSNDLSQIRRVSKGLEYGMVGINEGIISAAEAAFGGIKESGFGREGSKHGIDDYTQLKYLCFGNLS</sequence>
<reference evidence="7 8" key="1">
    <citation type="journal article" date="2016" name="Genome Biol. Evol.">
        <title>Gene Family Evolution Reflects Adaptation to Soil Environmental Stressors in the Genome of the Collembolan Orchesella cincta.</title>
        <authorList>
            <person name="Faddeeva-Vakhrusheva A."/>
            <person name="Derks M.F."/>
            <person name="Anvar S.Y."/>
            <person name="Agamennone V."/>
            <person name="Suring W."/>
            <person name="Smit S."/>
            <person name="van Straalen N.M."/>
            <person name="Roelofs D."/>
        </authorList>
    </citation>
    <scope>NUCLEOTIDE SEQUENCE [LARGE SCALE GENOMIC DNA]</scope>
    <source>
        <tissue evidence="7">Mixed pool</tissue>
    </source>
</reference>
<dbReference type="PROSITE" id="PS00687">
    <property type="entry name" value="ALDEHYDE_DEHYDR_GLU"/>
    <property type="match status" value="1"/>
</dbReference>
<dbReference type="GO" id="GO:0005739">
    <property type="term" value="C:mitochondrion"/>
    <property type="evidence" value="ECO:0007669"/>
    <property type="project" value="TreeGrafter"/>
</dbReference>
<protein>
    <submittedName>
        <fullName evidence="7">Succinate-semialdehyde dehydrogenase, mitochondrial</fullName>
    </submittedName>
</protein>
<dbReference type="InterPro" id="IPR050740">
    <property type="entry name" value="Aldehyde_DH_Superfamily"/>
</dbReference>